<evidence type="ECO:0000313" key="1">
    <source>
        <dbReference type="EMBL" id="CAB4190252.1"/>
    </source>
</evidence>
<gene>
    <name evidence="1" type="ORF">UFOVP1192_47</name>
</gene>
<dbReference type="EMBL" id="LR797151">
    <property type="protein sequence ID" value="CAB4190252.1"/>
    <property type="molecule type" value="Genomic_DNA"/>
</dbReference>
<sequence length="150" mass="16834">MKHSAGKGSKYRPVNKKQYDKNYDAIFKKGSKKLYQTKHTLCYELYEKGGAKAVIDYCLSMDHCEWAYCPDCEEAAPIDMDGCLICGQLVPKPQFHVGDIVYYNDPEDSLLSCHGTIMEIHSLFPDAVVTLSTMLHGGIECSLSELTKVK</sequence>
<accession>A0A6J5R2W1</accession>
<proteinExistence type="predicted"/>
<reference evidence="1" key="1">
    <citation type="submission" date="2020-05" db="EMBL/GenBank/DDBJ databases">
        <authorList>
            <person name="Chiriac C."/>
            <person name="Salcher M."/>
            <person name="Ghai R."/>
            <person name="Kavagutti S V."/>
        </authorList>
    </citation>
    <scope>NUCLEOTIDE SEQUENCE</scope>
</reference>
<organism evidence="1">
    <name type="scientific">uncultured Caudovirales phage</name>
    <dbReference type="NCBI Taxonomy" id="2100421"/>
    <lineage>
        <taxon>Viruses</taxon>
        <taxon>Duplodnaviria</taxon>
        <taxon>Heunggongvirae</taxon>
        <taxon>Uroviricota</taxon>
        <taxon>Caudoviricetes</taxon>
        <taxon>Peduoviridae</taxon>
        <taxon>Maltschvirus</taxon>
        <taxon>Maltschvirus maltsch</taxon>
    </lineage>
</organism>
<name>A0A6J5R2W1_9CAUD</name>
<protein>
    <submittedName>
        <fullName evidence="1">Uncharacterized protein</fullName>
    </submittedName>
</protein>